<dbReference type="PRINTS" id="PR00081">
    <property type="entry name" value="GDHRDH"/>
</dbReference>
<dbReference type="InterPro" id="IPR036291">
    <property type="entry name" value="NAD(P)-bd_dom_sf"/>
</dbReference>
<dbReference type="GO" id="GO:0016491">
    <property type="term" value="F:oxidoreductase activity"/>
    <property type="evidence" value="ECO:0007669"/>
    <property type="project" value="UniProtKB-KW"/>
</dbReference>
<evidence type="ECO:0000313" key="4">
    <source>
        <dbReference type="EMBL" id="PJZ72212.1"/>
    </source>
</evidence>
<dbReference type="Gene3D" id="3.40.50.720">
    <property type="entry name" value="NAD(P)-binding Rossmann-like Domain"/>
    <property type="match status" value="1"/>
</dbReference>
<evidence type="ECO:0000313" key="5">
    <source>
        <dbReference type="Proteomes" id="UP000231962"/>
    </source>
</evidence>
<evidence type="ECO:0000256" key="2">
    <source>
        <dbReference type="ARBA" id="ARBA00023002"/>
    </source>
</evidence>
<evidence type="ECO:0000313" key="6">
    <source>
        <dbReference type="Proteomes" id="UP000231990"/>
    </source>
</evidence>
<dbReference type="AlphaFoldDB" id="A0A2M9ZJK3"/>
<dbReference type="EMBL" id="NPDY01000015">
    <property type="protein sequence ID" value="PJZ68881.1"/>
    <property type="molecule type" value="Genomic_DNA"/>
</dbReference>
<dbReference type="Proteomes" id="UP000231990">
    <property type="component" value="Unassembled WGS sequence"/>
</dbReference>
<dbReference type="OrthoDB" id="9775296at2"/>
<evidence type="ECO:0000313" key="3">
    <source>
        <dbReference type="EMBL" id="PJZ68881.1"/>
    </source>
</evidence>
<dbReference type="PANTHER" id="PTHR43115">
    <property type="entry name" value="DEHYDROGENASE/REDUCTASE SDR FAMILY MEMBER 11"/>
    <property type="match status" value="1"/>
</dbReference>
<dbReference type="PROSITE" id="PS00061">
    <property type="entry name" value="ADH_SHORT"/>
    <property type="match status" value="1"/>
</dbReference>
<sequence length="252" mass="27824">MLKKIAVITGASAGIGESTTRILAKNGYRVIATARREDRLKTLSEGLVESGLEASYIAGDIREENFIHKILNNGIEKWNRPADAFILCAGRGLPGTLLTSDPKGWQDLINTNYISVMHQLRSVGTHFAELAKNENCSTVRDILVIGSTVGRQVSAGNPVYGSTKFAVHSLVESLRGELCNLGIRVTLIEPGFVKSDFQESAGYDMKWFRSIENEIGPLLTPDDIAETIRFVIQQPPHVHLDDIRIRPTRQKV</sequence>
<comment type="similarity">
    <text evidence="1">Belongs to the short-chain dehydrogenases/reductases (SDR) family.</text>
</comment>
<proteinExistence type="inferred from homology"/>
<dbReference type="InterPro" id="IPR002347">
    <property type="entry name" value="SDR_fam"/>
</dbReference>
<organism evidence="4 6">
    <name type="scientific">Leptospira perolatii</name>
    <dbReference type="NCBI Taxonomy" id="2023191"/>
    <lineage>
        <taxon>Bacteria</taxon>
        <taxon>Pseudomonadati</taxon>
        <taxon>Spirochaetota</taxon>
        <taxon>Spirochaetia</taxon>
        <taxon>Leptospirales</taxon>
        <taxon>Leptospiraceae</taxon>
        <taxon>Leptospira</taxon>
    </lineage>
</organism>
<dbReference type="Proteomes" id="UP000231962">
    <property type="component" value="Unassembled WGS sequence"/>
</dbReference>
<reference evidence="5 6" key="1">
    <citation type="submission" date="2017-07" db="EMBL/GenBank/DDBJ databases">
        <title>Leptospira spp. isolated from tropical soils.</title>
        <authorList>
            <person name="Thibeaux R."/>
            <person name="Iraola G."/>
            <person name="Ferres I."/>
            <person name="Bierque E."/>
            <person name="Girault D."/>
            <person name="Soupe-Gilbert M.-E."/>
            <person name="Picardeau M."/>
            <person name="Goarant C."/>
        </authorList>
    </citation>
    <scope>NUCLEOTIDE SEQUENCE [LARGE SCALE GENOMIC DNA]</scope>
    <source>
        <strain evidence="4 6">FH1-B-B1</strain>
        <strain evidence="3 5">FH1-B-C1</strain>
    </source>
</reference>
<keyword evidence="5" id="KW-1185">Reference proteome</keyword>
<dbReference type="SUPFAM" id="SSF51735">
    <property type="entry name" value="NAD(P)-binding Rossmann-fold domains"/>
    <property type="match status" value="1"/>
</dbReference>
<dbReference type="InterPro" id="IPR020904">
    <property type="entry name" value="Sc_DH/Rdtase_CS"/>
</dbReference>
<keyword evidence="2" id="KW-0560">Oxidoreductase</keyword>
<dbReference type="NCBIfam" id="NF038213">
    <property type="entry name" value="SDR_TniO_fam"/>
    <property type="match status" value="1"/>
</dbReference>
<dbReference type="PANTHER" id="PTHR43115:SF4">
    <property type="entry name" value="DEHYDROGENASE_REDUCTASE SDR FAMILY MEMBER 11"/>
    <property type="match status" value="1"/>
</dbReference>
<dbReference type="Pfam" id="PF00106">
    <property type="entry name" value="adh_short"/>
    <property type="match status" value="1"/>
</dbReference>
<accession>A0A2M9ZJK3</accession>
<gene>
    <name evidence="3" type="ORF">CH360_13960</name>
    <name evidence="4" type="ORF">CH373_15500</name>
</gene>
<dbReference type="EMBL" id="NPDZ01000012">
    <property type="protein sequence ID" value="PJZ72212.1"/>
    <property type="molecule type" value="Genomic_DNA"/>
</dbReference>
<comment type="caution">
    <text evidence="4">The sequence shown here is derived from an EMBL/GenBank/DDBJ whole genome shotgun (WGS) entry which is preliminary data.</text>
</comment>
<protein>
    <submittedName>
        <fullName evidence="4">Short-chain dehydrogenase</fullName>
    </submittedName>
</protein>
<name>A0A2M9ZJK3_9LEPT</name>
<evidence type="ECO:0000256" key="1">
    <source>
        <dbReference type="ARBA" id="ARBA00006484"/>
    </source>
</evidence>